<dbReference type="Proteomes" id="UP000646738">
    <property type="component" value="Unassembled WGS sequence"/>
</dbReference>
<evidence type="ECO:0000313" key="1">
    <source>
        <dbReference type="EMBL" id="GHI56404.1"/>
    </source>
</evidence>
<protein>
    <submittedName>
        <fullName evidence="1">Uncharacterized protein</fullName>
    </submittedName>
</protein>
<dbReference type="RefSeq" id="WP_229926950.1">
    <property type="nucleotide sequence ID" value="NZ_BNCB01000024.1"/>
</dbReference>
<name>A0ABQ3RKL3_STRRR</name>
<sequence>MKAIGVGITGDLKALEVHPQDPGPLIVSSAGTDGGGQWLVEDVPSRPDLFVSLARPADRTGPVVLRTRGSALSRSLLEPFTSSRS</sequence>
<proteinExistence type="predicted"/>
<gene>
    <name evidence="1" type="ORF">Srubr_62500</name>
</gene>
<dbReference type="EMBL" id="BNEA01000015">
    <property type="protein sequence ID" value="GHI56404.1"/>
    <property type="molecule type" value="Genomic_DNA"/>
</dbReference>
<evidence type="ECO:0000313" key="2">
    <source>
        <dbReference type="Proteomes" id="UP000646738"/>
    </source>
</evidence>
<reference evidence="2" key="1">
    <citation type="submission" date="2023-07" db="EMBL/GenBank/DDBJ databases">
        <title>Whole genome shotgun sequence of Streptomyces achromogenes subsp. rubradiris NBRC 14000.</title>
        <authorList>
            <person name="Komaki H."/>
            <person name="Tamura T."/>
        </authorList>
    </citation>
    <scope>NUCLEOTIDE SEQUENCE [LARGE SCALE GENOMIC DNA]</scope>
    <source>
        <strain evidence="2">NBRC 14000</strain>
    </source>
</reference>
<accession>A0ABQ3RKL3</accession>
<organism evidence="1 2">
    <name type="scientific">Streptomyces rubradiris</name>
    <name type="common">Streptomyces achromogenes subsp. rubradiris</name>
    <dbReference type="NCBI Taxonomy" id="285531"/>
    <lineage>
        <taxon>Bacteria</taxon>
        <taxon>Bacillati</taxon>
        <taxon>Actinomycetota</taxon>
        <taxon>Actinomycetes</taxon>
        <taxon>Kitasatosporales</taxon>
        <taxon>Streptomycetaceae</taxon>
        <taxon>Streptomyces</taxon>
    </lineage>
</organism>
<comment type="caution">
    <text evidence="1">The sequence shown here is derived from an EMBL/GenBank/DDBJ whole genome shotgun (WGS) entry which is preliminary data.</text>
</comment>
<keyword evidence="2" id="KW-1185">Reference proteome</keyword>